<dbReference type="Proteomes" id="UP001558652">
    <property type="component" value="Unassembled WGS sequence"/>
</dbReference>
<organism evidence="3 4">
    <name type="scientific">Ranatra chinensis</name>
    <dbReference type="NCBI Taxonomy" id="642074"/>
    <lineage>
        <taxon>Eukaryota</taxon>
        <taxon>Metazoa</taxon>
        <taxon>Ecdysozoa</taxon>
        <taxon>Arthropoda</taxon>
        <taxon>Hexapoda</taxon>
        <taxon>Insecta</taxon>
        <taxon>Pterygota</taxon>
        <taxon>Neoptera</taxon>
        <taxon>Paraneoptera</taxon>
        <taxon>Hemiptera</taxon>
        <taxon>Heteroptera</taxon>
        <taxon>Panheteroptera</taxon>
        <taxon>Nepomorpha</taxon>
        <taxon>Nepidae</taxon>
        <taxon>Ranatrinae</taxon>
        <taxon>Ranatra</taxon>
    </lineage>
</organism>
<dbReference type="Pfam" id="PF03564">
    <property type="entry name" value="DUF1759"/>
    <property type="match status" value="2"/>
</dbReference>
<evidence type="ECO:0000313" key="4">
    <source>
        <dbReference type="Proteomes" id="UP001558652"/>
    </source>
</evidence>
<feature type="compositionally biased region" description="Polar residues" evidence="1">
    <location>
        <begin position="393"/>
        <end position="410"/>
    </location>
</feature>
<feature type="region of interest" description="Disordered" evidence="1">
    <location>
        <begin position="692"/>
        <end position="713"/>
    </location>
</feature>
<evidence type="ECO:0000256" key="1">
    <source>
        <dbReference type="SAM" id="MobiDB-lite"/>
    </source>
</evidence>
<sequence>MARADHGANVSSIEEDLKDPDNLPDRVDAQLGLEQLKEIYDEALANLKPFSTAPESVESFREEEMFPLSDRLYAEYYAITKYLRRAVSAVDSKPSTTSEPGIRHPTSFDLSIANIPKLEVTPFDGDFRSFDAFYASFTSIIHENAILSNTQKLQYLINALDKQSKNIIAHLPLQDASYQRALDLLKARFSNPLRAVTAHTDSILKLPNLDNPTAKSLRHFIDTHNLHFNALCNLTPNNVSETVYSALILSKLSPQLKSQLHKSRDSTSLPSVTEIFHFLTEEAVHKETVALYSTATSSGTSSQSRASPSKNPVFTLITSAPSSRCIACQFEGHRIYSCPTFQKLTTKERWDKVKDLKLCSNCLSTHLKSRCKSKHTCSSCHKPHHSLLHRPSPTASHSALPGTTASNLTSHGPPETLNSLAAPLKVPSGPAVLSTSLQPSSVLLATALVKLYTSKTNFIVVRAVLDSASQASFVSEAVVNSLKIKRDHSAIPISGIGLSDSQSGGLSHISVASLSGAVVSTNHPFLVLPVITRVASSLPPSLEFTAALKNVVLADPSFNSAAPIDCLLGASIFPTILTGAPRSLGPSLPYAVPTLFGDVLMGPAPLTPLSCNVACVSLLASAEHNPVLRNAPAYPVESHDPGPAAILFLSGDRDSVDHSPDSQDPPIKMLHRSLEVEKTPPTKVLQLPLGSASEEFSLKPNEQTSKPPDELLETAPESPGIPLITTPESYSLNSISSWPRRFRVVGTILARRSRNRSKPHSTRSCVWHAEIAVCQHIQQSRFAPQLNQTHAGKPLSKSWVHPDNIPDRVDAQLGLEQLKEIYDEALANLKPFSTAPESVESFREEEMFPLSDRLYAEYYAITKYLRRAVSAVDSKPSTTSEPGIRHPTSFDLSIANIPKLEVTPFDGDFRSFDAFYASFTSIIHENAILSNTQKLQYLINALDKQSKNIIAHLPLQDASYQRALDLLKARFSNPLRAVTAHTDSILKLPNLDNPTAKSLRHFIDTHNLHFNALCNLTPNNVSETVYSALILSKLSPQLKSQLHKSRDSTSLPSVTEIFHFLTEEAVHKETVALYSTATSSGTSSQSRASPSKNPVFTLITSAPSSRCIACQFEGHRIYSCPTFQKLTTKERWDKVKDLKLCSNCLSTHLKSRCKSKHTCSSCHKPHHSLLHRPSPTASHSALPGTTASNLTSHGPPETLNSLAAPLKVPSGPAVLSTSLQPSSVLLATALVKLYTSKTNFIVVRAVLDSASQASFVSEAVVNSLKIKRDHSAIPISGIGLSDSQSSGLSHISVASLSGAVVSTNHPFLVLPVITRVASSLPPSPEFTAALKNVVLADPSFNSAAPIDCLLGASIFPTILTGAPRSLGPSLPYAVPTLFGDVLMGPAPLTPLSCNVACVSLLASAEHNPVLRNAPAYPVESHDPGPAAILFLSGDRDSVDHSPDSQDPPIKMLHRSLEVEKTPPTKVLQLPLGSASEEFSLKPNEQTSKPPDELLETAPESPGIPLITTPESYSLNSISSWPRRFRVVGTILARRSRNRSKPHSTRSCVWHAEIAVCQHIQQSRFAPQLNQTHAGKPLSKSWVRVQALIRANRSSTRFLEDIIALGSTFPHNISNLCLSDAGVKKSPGVELVVLKRKFRMRVRQSQVKEIDPCSVAE</sequence>
<feature type="region of interest" description="Disordered" evidence="1">
    <location>
        <begin position="1164"/>
        <end position="1202"/>
    </location>
</feature>
<dbReference type="InterPro" id="IPR005312">
    <property type="entry name" value="DUF1759"/>
</dbReference>
<dbReference type="PANTHER" id="PTHR47331">
    <property type="entry name" value="PHD-TYPE DOMAIN-CONTAINING PROTEIN"/>
    <property type="match status" value="1"/>
</dbReference>
<dbReference type="SMART" id="SM00343">
    <property type="entry name" value="ZnF_C2HC"/>
    <property type="match status" value="4"/>
</dbReference>
<dbReference type="PANTHER" id="PTHR47331:SF1">
    <property type="entry name" value="GAG-LIKE PROTEIN"/>
    <property type="match status" value="1"/>
</dbReference>
<feature type="domain" description="CCHC-type" evidence="2">
    <location>
        <begin position="324"/>
        <end position="340"/>
    </location>
</feature>
<feature type="domain" description="CCHC-type" evidence="2">
    <location>
        <begin position="1140"/>
        <end position="1155"/>
    </location>
</feature>
<evidence type="ECO:0000313" key="3">
    <source>
        <dbReference type="EMBL" id="KAL1140430.1"/>
    </source>
</evidence>
<feature type="domain" description="CCHC-type" evidence="2">
    <location>
        <begin position="1106"/>
        <end position="1122"/>
    </location>
</feature>
<name>A0ABD0YWU7_9HEMI</name>
<feature type="domain" description="CCHC-type" evidence="2">
    <location>
        <begin position="358"/>
        <end position="373"/>
    </location>
</feature>
<dbReference type="EMBL" id="JBFDAA010000001">
    <property type="protein sequence ID" value="KAL1140430.1"/>
    <property type="molecule type" value="Genomic_DNA"/>
</dbReference>
<feature type="compositionally biased region" description="Polar residues" evidence="1">
    <location>
        <begin position="1175"/>
        <end position="1192"/>
    </location>
</feature>
<accession>A0ABD0YWU7</accession>
<protein>
    <recommendedName>
        <fullName evidence="2">CCHC-type domain-containing protein</fullName>
    </recommendedName>
</protein>
<gene>
    <name evidence="3" type="ORF">AAG570_000362</name>
</gene>
<comment type="caution">
    <text evidence="3">The sequence shown here is derived from an EMBL/GenBank/DDBJ whole genome shotgun (WGS) entry which is preliminary data.</text>
</comment>
<proteinExistence type="predicted"/>
<dbReference type="InterPro" id="IPR001878">
    <property type="entry name" value="Znf_CCHC"/>
</dbReference>
<keyword evidence="4" id="KW-1185">Reference proteome</keyword>
<feature type="region of interest" description="Disordered" evidence="1">
    <location>
        <begin position="1474"/>
        <end position="1495"/>
    </location>
</feature>
<reference evidence="3 4" key="1">
    <citation type="submission" date="2024-07" db="EMBL/GenBank/DDBJ databases">
        <title>Chromosome-level genome assembly of the water stick insect Ranatra chinensis (Heteroptera: Nepidae).</title>
        <authorList>
            <person name="Liu X."/>
        </authorList>
    </citation>
    <scope>NUCLEOTIDE SEQUENCE [LARGE SCALE GENOMIC DNA]</scope>
    <source>
        <strain evidence="3">Cailab_2021Rc</strain>
        <tissue evidence="3">Muscle</tissue>
    </source>
</reference>
<feature type="region of interest" description="Disordered" evidence="1">
    <location>
        <begin position="382"/>
        <end position="420"/>
    </location>
</feature>
<evidence type="ECO:0000259" key="2">
    <source>
        <dbReference type="SMART" id="SM00343"/>
    </source>
</evidence>
<feature type="region of interest" description="Disordered" evidence="1">
    <location>
        <begin position="1"/>
        <end position="26"/>
    </location>
</feature>